<evidence type="ECO:0000256" key="2">
    <source>
        <dbReference type="ARBA" id="ARBA00012513"/>
    </source>
</evidence>
<keyword evidence="5 10" id="KW-0547">Nucleotide-binding</keyword>
<feature type="region of interest" description="Disordered" evidence="11">
    <location>
        <begin position="234"/>
        <end position="268"/>
    </location>
</feature>
<feature type="compositionally biased region" description="Polar residues" evidence="11">
    <location>
        <begin position="463"/>
        <end position="478"/>
    </location>
</feature>
<feature type="region of interest" description="Disordered" evidence="11">
    <location>
        <begin position="463"/>
        <end position="524"/>
    </location>
</feature>
<dbReference type="PROSITE" id="PS00108">
    <property type="entry name" value="PROTEIN_KINASE_ST"/>
    <property type="match status" value="1"/>
</dbReference>
<dbReference type="EC" id="2.7.11.1" evidence="2"/>
<comment type="catalytic activity">
    <reaction evidence="9">
        <text>L-seryl-[protein] + ATP = O-phospho-L-seryl-[protein] + ADP + H(+)</text>
        <dbReference type="Rhea" id="RHEA:17989"/>
        <dbReference type="Rhea" id="RHEA-COMP:9863"/>
        <dbReference type="Rhea" id="RHEA-COMP:11604"/>
        <dbReference type="ChEBI" id="CHEBI:15378"/>
        <dbReference type="ChEBI" id="CHEBI:29999"/>
        <dbReference type="ChEBI" id="CHEBI:30616"/>
        <dbReference type="ChEBI" id="CHEBI:83421"/>
        <dbReference type="ChEBI" id="CHEBI:456216"/>
        <dbReference type="EC" id="2.7.11.1"/>
    </reaction>
</comment>
<dbReference type="PANTHER" id="PTHR45637">
    <property type="entry name" value="FLIPPASE KINASE 1-RELATED"/>
    <property type="match status" value="1"/>
</dbReference>
<feature type="compositionally biased region" description="Polar residues" evidence="11">
    <location>
        <begin position="411"/>
        <end position="426"/>
    </location>
</feature>
<comment type="catalytic activity">
    <reaction evidence="8">
        <text>L-threonyl-[protein] + ATP = O-phospho-L-threonyl-[protein] + ADP + H(+)</text>
        <dbReference type="Rhea" id="RHEA:46608"/>
        <dbReference type="Rhea" id="RHEA-COMP:11060"/>
        <dbReference type="Rhea" id="RHEA-COMP:11605"/>
        <dbReference type="ChEBI" id="CHEBI:15378"/>
        <dbReference type="ChEBI" id="CHEBI:30013"/>
        <dbReference type="ChEBI" id="CHEBI:30616"/>
        <dbReference type="ChEBI" id="CHEBI:61977"/>
        <dbReference type="ChEBI" id="CHEBI:456216"/>
        <dbReference type="EC" id="2.7.11.1"/>
    </reaction>
</comment>
<reference evidence="13" key="2">
    <citation type="journal article" date="2019" name="Curr. Biol.">
        <title>Chromatin organization in early land plants reveals an ancestral association between H3K27me3, transposons, and constitutive heterochromatin.</title>
        <authorList>
            <person name="Montgomery S.A."/>
            <person name="Tanizawa Y."/>
            <person name="Galik B."/>
            <person name="Wang N."/>
            <person name="Ito T."/>
            <person name="Mochizuki T."/>
            <person name="Akimcheva S."/>
            <person name="Bowman J."/>
            <person name="Cognat V."/>
            <person name="Drouard L."/>
            <person name="Ekker H."/>
            <person name="Houng S."/>
            <person name="Kohchi T."/>
            <person name="Lin S."/>
            <person name="Liu L.D."/>
            <person name="Nakamura Y."/>
            <person name="Valeeva L.R."/>
            <person name="Shakirov E.V."/>
            <person name="Shippen D.E."/>
            <person name="Wei W."/>
            <person name="Yagura M."/>
            <person name="Yamaoka S."/>
            <person name="Yamato K.T."/>
            <person name="Liu C."/>
            <person name="Berger F."/>
        </authorList>
    </citation>
    <scope>NUCLEOTIDE SEQUENCE [LARGE SCALE GENOMIC DNA]</scope>
    <source>
        <strain evidence="13">Tak-1</strain>
    </source>
</reference>
<reference evidence="14 15" key="1">
    <citation type="submission" date="2016-03" db="EMBL/GenBank/DDBJ databases">
        <title>Mechanisms controlling the formation of the plant cell surface in tip-growing cells are functionally conserved among land plants.</title>
        <authorList>
            <person name="Honkanen S."/>
            <person name="Jones V.A."/>
            <person name="Morieri G."/>
            <person name="Champion C."/>
            <person name="Hetherington A.J."/>
            <person name="Kelly S."/>
            <person name="Saint-Marcoux D."/>
            <person name="Proust H."/>
            <person name="Prescott H."/>
            <person name="Dolan L."/>
        </authorList>
    </citation>
    <scope>NUCLEOTIDE SEQUENCE [LARGE SCALE GENOMIC DNA]</scope>
    <source>
        <strain evidence="15">cv. Tak-1 and cv. Tak-2</strain>
        <tissue evidence="14">Whole gametophyte</tissue>
    </source>
</reference>
<reference evidence="16" key="3">
    <citation type="journal article" date="2020" name="Curr. Biol.">
        <title>Chromatin organization in early land plants reveals an ancestral association between H3K27me3, transposons, and constitutive heterochromatin.</title>
        <authorList>
            <person name="Montgomery S.A."/>
            <person name="Tanizawa Y."/>
            <person name="Galik B."/>
            <person name="Wang N."/>
            <person name="Ito T."/>
            <person name="Mochizuki T."/>
            <person name="Akimcheva S."/>
            <person name="Bowman J.L."/>
            <person name="Cognat V."/>
            <person name="Marechal-Drouard L."/>
            <person name="Ekker H."/>
            <person name="Hong S.F."/>
            <person name="Kohchi T."/>
            <person name="Lin S.S."/>
            <person name="Liu L.D."/>
            <person name="Nakamura Y."/>
            <person name="Valeeva L.R."/>
            <person name="Shakirov E.V."/>
            <person name="Shippen D.E."/>
            <person name="Wei W.L."/>
            <person name="Yagura M."/>
            <person name="Yamaoka S."/>
            <person name="Yamato K.T."/>
            <person name="Liu C."/>
            <person name="Berger F."/>
        </authorList>
    </citation>
    <scope>NUCLEOTIDE SEQUENCE [LARGE SCALE GENOMIC DNA]</scope>
    <source>
        <strain evidence="16">Tak-1</strain>
    </source>
</reference>
<dbReference type="EMBL" id="LVLJ01001235">
    <property type="protein sequence ID" value="OAE30826.1"/>
    <property type="molecule type" value="Genomic_DNA"/>
</dbReference>
<dbReference type="Gene3D" id="1.10.510.10">
    <property type="entry name" value="Transferase(Phosphotransferase) domain 1"/>
    <property type="match status" value="2"/>
</dbReference>
<organism evidence="14 15">
    <name type="scientific">Marchantia polymorpha subsp. ruderalis</name>
    <dbReference type="NCBI Taxonomy" id="1480154"/>
    <lineage>
        <taxon>Eukaryota</taxon>
        <taxon>Viridiplantae</taxon>
        <taxon>Streptophyta</taxon>
        <taxon>Embryophyta</taxon>
        <taxon>Marchantiophyta</taxon>
        <taxon>Marchantiopsida</taxon>
        <taxon>Marchantiidae</taxon>
        <taxon>Marchantiales</taxon>
        <taxon>Marchantiaceae</taxon>
        <taxon>Marchantia</taxon>
    </lineage>
</organism>
<evidence type="ECO:0000256" key="1">
    <source>
        <dbReference type="ARBA" id="ARBA00009903"/>
    </source>
</evidence>
<dbReference type="Pfam" id="PF00069">
    <property type="entry name" value="Pkinase"/>
    <property type="match status" value="2"/>
</dbReference>
<keyword evidence="4" id="KW-0808">Transferase</keyword>
<dbReference type="PROSITE" id="PS00107">
    <property type="entry name" value="PROTEIN_KINASE_ATP"/>
    <property type="match status" value="1"/>
</dbReference>
<dbReference type="InterPro" id="IPR011009">
    <property type="entry name" value="Kinase-like_dom_sf"/>
</dbReference>
<name>A0A176WFB5_MARPO</name>
<keyword evidence="7 10" id="KW-0067">ATP-binding</keyword>
<feature type="compositionally biased region" description="Basic and acidic residues" evidence="11">
    <location>
        <begin position="479"/>
        <end position="512"/>
    </location>
</feature>
<dbReference type="GO" id="GO:0004674">
    <property type="term" value="F:protein serine/threonine kinase activity"/>
    <property type="evidence" value="ECO:0007669"/>
    <property type="project" value="UniProtKB-KW"/>
</dbReference>
<proteinExistence type="inferred from homology"/>
<dbReference type="InterPro" id="IPR017441">
    <property type="entry name" value="Protein_kinase_ATP_BS"/>
</dbReference>
<protein>
    <recommendedName>
        <fullName evidence="2">non-specific serine/threonine protein kinase</fullName>
        <ecNumber evidence="2">2.7.11.1</ecNumber>
    </recommendedName>
</protein>
<dbReference type="GO" id="GO:0005524">
    <property type="term" value="F:ATP binding"/>
    <property type="evidence" value="ECO:0007669"/>
    <property type="project" value="UniProtKB-UniRule"/>
</dbReference>
<dbReference type="FunFam" id="1.10.510.10:FF:000294">
    <property type="entry name" value="Serine/threonine-protein kinase OXI1"/>
    <property type="match status" value="1"/>
</dbReference>
<dbReference type="AlphaFoldDB" id="A0A176WFB5"/>
<dbReference type="InterPro" id="IPR000719">
    <property type="entry name" value="Prot_kinase_dom"/>
</dbReference>
<comment type="similarity">
    <text evidence="1">Belongs to the protein kinase superfamily. AGC Ser/Thr protein kinase family.</text>
</comment>
<dbReference type="Proteomes" id="UP000077202">
    <property type="component" value="Unassembled WGS sequence"/>
</dbReference>
<dbReference type="SUPFAM" id="SSF56112">
    <property type="entry name" value="Protein kinase-like (PK-like)"/>
    <property type="match status" value="1"/>
</dbReference>
<evidence type="ECO:0000313" key="14">
    <source>
        <dbReference type="EMBL" id="OAE30826.1"/>
    </source>
</evidence>
<evidence type="ECO:0000256" key="4">
    <source>
        <dbReference type="ARBA" id="ARBA00022679"/>
    </source>
</evidence>
<dbReference type="EMBL" id="AP019871">
    <property type="protein sequence ID" value="BBN14059.1"/>
    <property type="molecule type" value="Genomic_DNA"/>
</dbReference>
<evidence type="ECO:0000313" key="16">
    <source>
        <dbReference type="Proteomes" id="UP001162541"/>
    </source>
</evidence>
<evidence type="ECO:0000256" key="11">
    <source>
        <dbReference type="SAM" id="MobiDB-lite"/>
    </source>
</evidence>
<dbReference type="PROSITE" id="PS50011">
    <property type="entry name" value="PROTEIN_KINASE_DOM"/>
    <property type="match status" value="1"/>
</dbReference>
<evidence type="ECO:0000256" key="8">
    <source>
        <dbReference type="ARBA" id="ARBA00047899"/>
    </source>
</evidence>
<feature type="region of interest" description="Disordered" evidence="11">
    <location>
        <begin position="403"/>
        <end position="451"/>
    </location>
</feature>
<evidence type="ECO:0000256" key="6">
    <source>
        <dbReference type="ARBA" id="ARBA00022777"/>
    </source>
</evidence>
<sequence>MPPHAGEESVRLVEYSGILEGGAVVKAKPESQYSVDDFRPIKPLGNGDMGTVFLVVQRETNEPFALKVMKKEVLRVRKNTHRADNEREILSKIDHPFLPKLHFHFENDKHSFLALDYCHGGDLNVLRQKQPERRFSEGACRFYVAEVLMALEYLHSKNIVYRDLKPENILIQSGGHIMLTDFDLSLDLTDRNWTARSTPAPTGKGSMKEFVKKESRRGVNPVKSFFACGSPMALAKKPSSKNPKRRVTPEEMYRKAGSGKRSSEGPAHSFVGTEEYVAPEIVWGKGHGLPVDWWTLGVLLYELYYGRTPFKGVNRKETFYNVLCKVADFPGPRSDITDLMEQLLVKESDKRLGTAGGAEEIKKHPFFAGVNWDELHYMSRTPVVPPPFNLEEVELERQKKLEAAGKGDQLEQWSFTQNSQKTSMQARLSGPMKLKSKDGSQDQQQPDVHKVQQSMLEISISNSGECTFSGDDSATQQQRESESAETEQRRSDARTQSHSNRKEEVRLSHDEVTASEQQVFDEIF</sequence>
<evidence type="ECO:0000256" key="7">
    <source>
        <dbReference type="ARBA" id="ARBA00022840"/>
    </source>
</evidence>
<keyword evidence="6" id="KW-0418">Kinase</keyword>
<evidence type="ECO:0000313" key="13">
    <source>
        <dbReference type="EMBL" id="BBN14059.1"/>
    </source>
</evidence>
<feature type="binding site" evidence="10">
    <location>
        <position position="67"/>
    </location>
    <ligand>
        <name>ATP</name>
        <dbReference type="ChEBI" id="CHEBI:30616"/>
    </ligand>
</feature>
<evidence type="ECO:0000256" key="10">
    <source>
        <dbReference type="PROSITE-ProRule" id="PRU10141"/>
    </source>
</evidence>
<evidence type="ECO:0000256" key="3">
    <source>
        <dbReference type="ARBA" id="ARBA00022527"/>
    </source>
</evidence>
<dbReference type="InterPro" id="IPR008271">
    <property type="entry name" value="Ser/Thr_kinase_AS"/>
</dbReference>
<evidence type="ECO:0000259" key="12">
    <source>
        <dbReference type="PROSITE" id="PS50011"/>
    </source>
</evidence>
<keyword evidence="3" id="KW-0723">Serine/threonine-protein kinase</keyword>
<evidence type="ECO:0000313" key="15">
    <source>
        <dbReference type="Proteomes" id="UP000077202"/>
    </source>
</evidence>
<feature type="compositionally biased region" description="Polar residues" evidence="11">
    <location>
        <begin position="441"/>
        <end position="451"/>
    </location>
</feature>
<dbReference type="Proteomes" id="UP001162541">
    <property type="component" value="Chromosome 6"/>
</dbReference>
<accession>A0A176WFB5</accession>
<evidence type="ECO:0000256" key="5">
    <source>
        <dbReference type="ARBA" id="ARBA00022741"/>
    </source>
</evidence>
<feature type="domain" description="Protein kinase" evidence="12">
    <location>
        <begin position="38"/>
        <end position="367"/>
    </location>
</feature>
<dbReference type="FunFam" id="3.30.200.20:FF:000042">
    <property type="entry name" value="Aurora kinase A"/>
    <property type="match status" value="1"/>
</dbReference>
<evidence type="ECO:0000256" key="9">
    <source>
        <dbReference type="ARBA" id="ARBA00048679"/>
    </source>
</evidence>
<gene>
    <name evidence="14" type="ORF">AXG93_857s1290</name>
    <name evidence="13" type="ORF">Mp_6g08530</name>
</gene>
<keyword evidence="15" id="KW-1185">Reference proteome</keyword>
<dbReference type="Gene3D" id="3.30.200.20">
    <property type="entry name" value="Phosphorylase Kinase, domain 1"/>
    <property type="match status" value="1"/>
</dbReference>
<dbReference type="SMART" id="SM00220">
    <property type="entry name" value="S_TKc"/>
    <property type="match status" value="1"/>
</dbReference>